<dbReference type="PROSITE" id="PS00138">
    <property type="entry name" value="SUBTILASE_SER"/>
    <property type="match status" value="1"/>
</dbReference>
<dbReference type="InterPro" id="IPR000209">
    <property type="entry name" value="Peptidase_S8/S53_dom"/>
</dbReference>
<evidence type="ECO:0000256" key="14">
    <source>
        <dbReference type="PROSITE-ProRule" id="PRU01240"/>
    </source>
</evidence>
<evidence type="ECO:0000256" key="5">
    <source>
        <dbReference type="ARBA" id="ARBA00022656"/>
    </source>
</evidence>
<feature type="compositionally biased region" description="Gly residues" evidence="16">
    <location>
        <begin position="2322"/>
        <end position="2334"/>
    </location>
</feature>
<dbReference type="GO" id="GO:0004252">
    <property type="term" value="F:serine-type endopeptidase activity"/>
    <property type="evidence" value="ECO:0007669"/>
    <property type="project" value="InterPro"/>
</dbReference>
<comment type="subcellular location">
    <subcellularLocation>
        <location evidence="2">Membrane</location>
    </subcellularLocation>
    <subcellularLocation>
        <location evidence="3">Secreted</location>
    </subcellularLocation>
</comment>
<name>A0A1D2QU02_9GAMM</name>
<dbReference type="SUPFAM" id="SSF51120">
    <property type="entry name" value="beta-Roll"/>
    <property type="match status" value="16"/>
</dbReference>
<evidence type="ECO:0000256" key="7">
    <source>
        <dbReference type="ARBA" id="ARBA00022729"/>
    </source>
</evidence>
<evidence type="ECO:0000256" key="1">
    <source>
        <dbReference type="ARBA" id="ARBA00001913"/>
    </source>
</evidence>
<evidence type="ECO:0000256" key="15">
    <source>
        <dbReference type="SAM" id="Coils"/>
    </source>
</evidence>
<dbReference type="InterPro" id="IPR041690">
    <property type="entry name" value="Cadherin_5"/>
</dbReference>
<feature type="domain" description="P/Homo B" evidence="18">
    <location>
        <begin position="1663"/>
        <end position="1815"/>
    </location>
</feature>
<dbReference type="InterPro" id="IPR036852">
    <property type="entry name" value="Peptidase_S8/S53_dom_sf"/>
</dbReference>
<keyword evidence="5" id="KW-0800">Toxin</keyword>
<evidence type="ECO:0000256" key="4">
    <source>
        <dbReference type="ARBA" id="ARBA00022525"/>
    </source>
</evidence>
<dbReference type="InterPro" id="IPR050557">
    <property type="entry name" value="RTX_toxin/Mannuronan_C5-epim"/>
</dbReference>
<dbReference type="PANTHER" id="PTHR38340">
    <property type="entry name" value="S-LAYER PROTEIN"/>
    <property type="match status" value="1"/>
</dbReference>
<organism evidence="19 20">
    <name type="scientific">Candidatus Endobugula sertula</name>
    <name type="common">Bugula neritina bacterial symbiont</name>
    <dbReference type="NCBI Taxonomy" id="62101"/>
    <lineage>
        <taxon>Bacteria</taxon>
        <taxon>Pseudomonadati</taxon>
        <taxon>Pseudomonadota</taxon>
        <taxon>Gammaproteobacteria</taxon>
        <taxon>Cellvibrionales</taxon>
        <taxon>Cellvibrionaceae</taxon>
        <taxon>Candidatus Endobugula</taxon>
    </lineage>
</organism>
<dbReference type="InterPro" id="IPR029058">
    <property type="entry name" value="AB_hydrolase_fold"/>
</dbReference>
<dbReference type="GO" id="GO:0016020">
    <property type="term" value="C:membrane"/>
    <property type="evidence" value="ECO:0007669"/>
    <property type="project" value="UniProtKB-SubCell"/>
</dbReference>
<keyword evidence="12" id="KW-0843">Virulence</keyword>
<dbReference type="PANTHER" id="PTHR38340:SF1">
    <property type="entry name" value="S-LAYER PROTEIN"/>
    <property type="match status" value="1"/>
</dbReference>
<dbReference type="GO" id="GO:0005509">
    <property type="term" value="F:calcium ion binding"/>
    <property type="evidence" value="ECO:0007669"/>
    <property type="project" value="InterPro"/>
</dbReference>
<dbReference type="STRING" id="62101.AB835_00740"/>
<keyword evidence="7" id="KW-0732">Signal</keyword>
<dbReference type="CDD" id="cd00118">
    <property type="entry name" value="LysM"/>
    <property type="match status" value="1"/>
</dbReference>
<dbReference type="InterPro" id="IPR002884">
    <property type="entry name" value="P_dom"/>
</dbReference>
<evidence type="ECO:0000256" key="2">
    <source>
        <dbReference type="ARBA" id="ARBA00004370"/>
    </source>
</evidence>
<dbReference type="InterPro" id="IPR034182">
    <property type="entry name" value="Kexin/furin"/>
</dbReference>
<dbReference type="InterPro" id="IPR036779">
    <property type="entry name" value="LysM_dom_sf"/>
</dbReference>
<evidence type="ECO:0000259" key="17">
    <source>
        <dbReference type="PROSITE" id="PS51782"/>
    </source>
</evidence>
<dbReference type="InterPro" id="IPR003995">
    <property type="entry name" value="RTX_toxin_determinant-A"/>
</dbReference>
<evidence type="ECO:0000256" key="12">
    <source>
        <dbReference type="ARBA" id="ARBA00023026"/>
    </source>
</evidence>
<evidence type="ECO:0000256" key="10">
    <source>
        <dbReference type="ARBA" id="ARBA00022825"/>
    </source>
</evidence>
<dbReference type="InterPro" id="IPR018392">
    <property type="entry name" value="LysM"/>
</dbReference>
<dbReference type="Pfam" id="PF01483">
    <property type="entry name" value="P_proprotein"/>
    <property type="match status" value="1"/>
</dbReference>
<dbReference type="Pfam" id="PF00082">
    <property type="entry name" value="Peptidase_S8"/>
    <property type="match status" value="1"/>
</dbReference>
<dbReference type="PRINTS" id="PR01488">
    <property type="entry name" value="RTXTOXINA"/>
</dbReference>
<keyword evidence="9" id="KW-0378">Hydrolase</keyword>
<dbReference type="InterPro" id="IPR008979">
    <property type="entry name" value="Galactose-bd-like_sf"/>
</dbReference>
<feature type="region of interest" description="Disordered" evidence="16">
    <location>
        <begin position="679"/>
        <end position="699"/>
    </location>
</feature>
<dbReference type="Pfam" id="PF00353">
    <property type="entry name" value="HemolysinCabind"/>
    <property type="match status" value="24"/>
</dbReference>
<dbReference type="Gene3D" id="3.10.350.10">
    <property type="entry name" value="LysM domain"/>
    <property type="match status" value="1"/>
</dbReference>
<dbReference type="Pfam" id="PF08548">
    <property type="entry name" value="Peptidase_M10_C"/>
    <property type="match status" value="1"/>
</dbReference>
<gene>
    <name evidence="19" type="ORF">AB835_00740</name>
</gene>
<dbReference type="SUPFAM" id="SSF53474">
    <property type="entry name" value="alpha/beta-Hydrolases"/>
    <property type="match status" value="1"/>
</dbReference>
<keyword evidence="15" id="KW-0175">Coiled coil</keyword>
<evidence type="ECO:0000259" key="18">
    <source>
        <dbReference type="PROSITE" id="PS51829"/>
    </source>
</evidence>
<feature type="region of interest" description="Disordered" evidence="16">
    <location>
        <begin position="2223"/>
        <end position="2399"/>
    </location>
</feature>
<dbReference type="EMBL" id="MDLC01000002">
    <property type="protein sequence ID" value="ODS25065.1"/>
    <property type="molecule type" value="Genomic_DNA"/>
</dbReference>
<dbReference type="PROSITE" id="PS00330">
    <property type="entry name" value="HEMOLYSIN_CALCIUM"/>
    <property type="match status" value="8"/>
</dbReference>
<keyword evidence="4" id="KW-0964">Secreted</keyword>
<evidence type="ECO:0000256" key="11">
    <source>
        <dbReference type="ARBA" id="ARBA00022837"/>
    </source>
</evidence>
<protein>
    <recommendedName>
        <fullName evidence="21">P/Homo B domain-containing protein</fullName>
    </recommendedName>
</protein>
<evidence type="ECO:0000256" key="3">
    <source>
        <dbReference type="ARBA" id="ARBA00004613"/>
    </source>
</evidence>
<evidence type="ECO:0000256" key="16">
    <source>
        <dbReference type="SAM" id="MobiDB-lite"/>
    </source>
</evidence>
<reference evidence="19 20" key="1">
    <citation type="journal article" date="2016" name="Appl. Environ. Microbiol.">
        <title>Lack of Overt Genome Reduction in the Bryostatin-Producing Bryozoan Symbiont "Candidatus Endobugula sertula".</title>
        <authorList>
            <person name="Miller I.J."/>
            <person name="Vanee N."/>
            <person name="Fong S.S."/>
            <person name="Lim-Fong G.E."/>
            <person name="Kwan J.C."/>
        </authorList>
    </citation>
    <scope>NUCLEOTIDE SEQUENCE [LARGE SCALE GENOMIC DNA]</scope>
    <source>
        <strain evidence="19">AB1-4</strain>
    </source>
</reference>
<dbReference type="InterPro" id="IPR001343">
    <property type="entry name" value="Hemolysn_Ca-bd"/>
</dbReference>
<accession>A0A1D2QU02</accession>
<evidence type="ECO:0000256" key="6">
    <source>
        <dbReference type="ARBA" id="ARBA00022670"/>
    </source>
</evidence>
<feature type="compositionally biased region" description="Low complexity" evidence="16">
    <location>
        <begin position="2244"/>
        <end position="2259"/>
    </location>
</feature>
<feature type="compositionally biased region" description="Low complexity" evidence="16">
    <location>
        <begin position="2335"/>
        <end position="2350"/>
    </location>
</feature>
<feature type="coiled-coil region" evidence="15">
    <location>
        <begin position="1884"/>
        <end position="1925"/>
    </location>
</feature>
<dbReference type="Pfam" id="PF17892">
    <property type="entry name" value="Cadherin_5"/>
    <property type="match status" value="1"/>
</dbReference>
<evidence type="ECO:0000256" key="13">
    <source>
        <dbReference type="ARBA" id="ARBA00023136"/>
    </source>
</evidence>
<comment type="similarity">
    <text evidence="14">Belongs to the peptidase S8 family.</text>
</comment>
<dbReference type="GO" id="GO:0090729">
    <property type="term" value="F:toxin activity"/>
    <property type="evidence" value="ECO:0007669"/>
    <property type="project" value="UniProtKB-KW"/>
</dbReference>
<dbReference type="SMART" id="SM00257">
    <property type="entry name" value="LysM"/>
    <property type="match status" value="1"/>
</dbReference>
<comment type="caution">
    <text evidence="14">Lacks conserved residue(s) required for the propagation of feature annotation.</text>
</comment>
<dbReference type="SUPFAM" id="SSF52743">
    <property type="entry name" value="Subtilisin-like"/>
    <property type="match status" value="1"/>
</dbReference>
<dbReference type="Pfam" id="PF01476">
    <property type="entry name" value="LysM"/>
    <property type="match status" value="1"/>
</dbReference>
<dbReference type="InterPro" id="IPR018511">
    <property type="entry name" value="Hemolysin-typ_Ca-bd_CS"/>
</dbReference>
<dbReference type="Gene3D" id="2.150.10.10">
    <property type="entry name" value="Serralysin-like metalloprotease, C-terminal"/>
    <property type="match status" value="18"/>
</dbReference>
<dbReference type="PROSITE" id="PS51892">
    <property type="entry name" value="SUBTILASE"/>
    <property type="match status" value="1"/>
</dbReference>
<feature type="region of interest" description="Disordered" evidence="16">
    <location>
        <begin position="3987"/>
        <end position="4008"/>
    </location>
</feature>
<dbReference type="Gene3D" id="3.40.50.1820">
    <property type="entry name" value="alpha/beta hydrolase"/>
    <property type="match status" value="1"/>
</dbReference>
<keyword evidence="10" id="KW-0720">Serine protease</keyword>
<comment type="cofactor">
    <cofactor evidence="1">
        <name>Ca(2+)</name>
        <dbReference type="ChEBI" id="CHEBI:29108"/>
    </cofactor>
</comment>
<keyword evidence="13" id="KW-0472">Membrane</keyword>
<comment type="caution">
    <text evidence="19">The sequence shown here is derived from an EMBL/GenBank/DDBJ whole genome shotgun (WGS) entry which is preliminary data.</text>
</comment>
<dbReference type="Proteomes" id="UP000242502">
    <property type="component" value="Unassembled WGS sequence"/>
</dbReference>
<dbReference type="InterPro" id="IPR011049">
    <property type="entry name" value="Serralysin-like_metalloprot_C"/>
</dbReference>
<feature type="domain" description="LysM" evidence="17">
    <location>
        <begin position="449"/>
        <end position="509"/>
    </location>
</feature>
<keyword evidence="8" id="KW-0677">Repeat</keyword>
<dbReference type="Gene3D" id="2.60.120.260">
    <property type="entry name" value="Galactose-binding domain-like"/>
    <property type="match status" value="1"/>
</dbReference>
<sequence length="4104" mass="439963">MPNLNIEQLSDLLSTSVASYGALSKDRLAQNLYSEDQGAGFSIIQSENFSEKYKLLNQQENTASGFSATVFEDQTTGKKILAIRGTEILTDIVNDLVVADILGIGGKGYANSQAIDLYRYITQLHTPKDEAITYTPSELVSLYSLQHGAEFAENSYKTLQHLHEFQQFAAELTVDYGLGLLDFETIDVTGHSLGGHLGYMAGRFFPQLVDNIVTLNAPGFYERGDELLTDLGFASLDNERITAINAEGDVVSQLGSIHPGTTINIAQEVGEAGYDSVVANHSSVNGLDALNLMSVLARLDTSLSNDPAGLLSHLISSSTYEEERHYEILLDQVRYIVLGNHVDATPIGDREAFYRHMDELIHSSEFQTLEGKIQLTEGPKTPPFSTEDSNTTNIYASVYGEDNVIALDTFGDASFQWIDKSDGFLLDLIDKERSELQSIVDFIKEHHNETYTIQSGDSISAIAKDLGMTTQELVDANLWLQGDPENGIASRISDDGQFILIKPGETLTIPDDKKTLASLQYETDANDNIIYITRGNDGVDSESTEGSRTVDVVKKDASASLVAALEENNGLSTEQNAHNWFQTVGNTFSGWVDNTADFIVDVASGIGNILSGTFSTMTGWVSGLLNHNDSSTDQSLADNSRLDLEIRTDLEFDFEQRQEESGGNVVGDADWEARMSTINDDGMANTEPGKIVSDGHRPGNHELVDDALSDAMDRNTVRITQQQEQPQQDSGFFESVGHAVGSAVSTIGNVITGAVSAVGNFFSSVLNNTGLFGGREEVVNVDPLAVDLNGDGTHYNDSHAVFDVDNDGYAENTGWIHRSDGIVVHDVDGDGKINDITETISEFYGSEKGTGQNEQFADGLDALASLDSNNDGVFDANDEMFSTLRVWQDNNGDAKTDAGELSTLTEVGIASIDLNKTISDRERLEGNVVLSRSTYQTATGETREVAAVDFATNSIGYEWNDVADGLEIHTEDGKSSSFVVDSTEGKTVDLAEKGVNSAYGNVGDDTLIGDENDNWLIGGAGSDTLKGGAGNDLLGIDANDKQENIDGGEGVDIARIISDEGVSLNLAATNIEVANGGAGNDVLVGGGNANVFISGGDGNDVIIGGHADDALSGENGDDFIDGSYGDDVIRGHKGSDVLIGNEGNDYLDGGLEDDALKGGAGKDILIGGAGNDLLDGAEGFDVVKYSESYANFDIQKTAEGFEVTHSDTGDKDTLTGIEKIRFSDFDLDLTETNFAPTPVRDKIDYDGSQKTFTITAAQLLNNDKDIDGDALTITNVLNAIGGTATLNDDGSVIFSVKDGFMGVASFDYEIEDEHGIQAEVSVRGDQSGQTATMRASVQLRDSNNPEDELFYDQWYLHEINVKGAWEDYSGKGISIGVFEEGAINYTHHDLDDNITKDHKKTLEFNEVENFSNHKTTVAGVIAAERNGEGAVGVAYDATLEGHSWDSEGLSHMKGYDIANNSWGFADSFADNVLYNQKAIDFTAHIEEAVKEGRDGLGTAVVFAGGNDRQTGGNSNYHNLQNSTNVIATGSINKAGDLGKLQQASDPFSSPCANILVSAPGSDINTTANLLTNDNGSTFGSEYESAQGTSFSAPIISGVIALMLEANPELGYRDIQKILAYSAKKVEDANTDWQTNSADDWNGGGLHTSHDYGFGNIDAYTAVRLAETWNTQNTDKNVSYKLVGGNAVNQQVADGSTVDITIEVTDQISIEHVELRLDIDHKNVSDLTITLISPDGTRSIMVDKPYVDTDGNQLTPSQIADYVGGKDFIDFIFSSTNHYGETSQGTWTLRIEDTHGNHIGGVLNSYKLGLKGSEEGGSDTYIYTGEFGSLTETERLVLSDDDGGIDTINTAGIFTNTVIDLNAGEISHIAGKEVLIAGATKDAKYDELKSSIAVKEETLLEKQNNLTQKQQALQSKQEEYTNINSRIGEKYNQYTDKKAEYDAAVSLVNQKQEWFDNHTYLSSFKVGATYHVYKNNTTGKIVDLSGDELEKKTNEYNNAVSDYQQKQTELNMIIGEYGHLLTRKDELPSEIATLETEVSDLSSQINQIEPELNFAKEYVELVDNGKASTIENATTGDGNDIVIGNTLNNIINAGRGNDNITTGEGNDIVIVKVKAGDHDVIKDFDTAQDKIDLGESVDSFSDLILAQQDNHTLITFANGYSITLENTLVSDINSSHFLIGKTNYIFGSANDDIISGSDDSDVIKGGAGDDIIIGNDDDDILDGGAGNDTILGGEGDDTATGGEGNDTLLGGDGNDTLSGDAGDDHVQGDAGDDQLAGGTANDTLLGGSGNDTAMGGEGDDFIDTGAGDDVAEGGAGDDWLQDTGGGDDQFNGGTGDDTLLGGDGNDTLSGDAADDHVQGDEGDDQLDGGQGNDTLLGEGGNDTISGGDGDDHLQGDNWRGIDSGSDLLNGGAGNDTLLGGAGSDHLFGDDGDDIVLGGNDHDIISGGNGKDWLQGDRGNDVANGGAGDDIILGGYGHDTLDGKAGDDWVQGDAGDDILNGSDGEDILLGEGGNDILRGGDGDDHVQGDNWANRDAGDDTLYGDAGNDVILGGDNNDKLYGGKGNDYLVGGNGSDTMHGGEGDDVIIDQAFFDRGTNINELYGEAGNDFLQGSKGDDVLSGGAGNNIIHVKNAWRAGSNDVVVITKNTGGSDTLISFDVNQDKIDLTDFGSDLKNITVTGLSNNSDSGSIIELGDSQRILIQGVSSSKITKELFMTHNSEKIDIIRPKDTYEALDSELVNALFKGGEFIIRGKNEESTLVGGDNNDLLSGGKKDDILIANNGDDILHGGDGDNKLDGGAGSDTYIIDGTWNTTVIESYEAGKDTIDLSLLYDISEIKLSKNKKTFAKEKDGNIVFYFEENIILIKDTTYKNINFDDFIGINESDVTREEYRSVVAEDINISVGFGNNFIEGTGTHDAFSLTKKYWGTDVITNFDTTTSRVDVSSWMSKEDTIYDLNISGVDGDTVITFGSDSYQKLVLQGVNPDNLSATNFQFDRSHVMGNENDNVITANGNVKIIDGGDGDDVLTGGKSTKTINGGDGNDIISSKGWAEGSILTGGNGNDIFIVNEDFFKSINIITDFNPIEDKIDLSVIVNSQHFDISKLSDLKIIQNGDDVVIEINRTHNKSKIILQNVDGNYLDTKNFTGIDIDVDIVKINDPEVIGDASSSQGQMLYDDEYNNVIAGGSGNDIIHLNDGDNTINNGEGSDIFIIDRSSSGVDTITDFDVTQDKLDLTQFTEKSYSRIKDFSDLNVAQEGLDTKIIIDHHTVILKDMTSTDLTGANFEGVTDTSAITEDQVLSTNRYDATLIGGSGNNTLSGGQGRDVFVIDDSSSGIDTITDFDITQDKLDLTQFTEKSYSRIKDFSDLSVTQDGVDTKIIIDHHTVILKDMTSTDLTGANFLGVTDTSAITEDQVLSTNRYDATLIGGSGNDSITGYYGNDTLQGGSGNDSLHGEGGADSLFGGEGDDIISGGAGDNTLSGGQGSDVFVIDDSSFYTDTITDFDVVTDKLDLTQFTEQFYSTIKYFSDIDISQYESDTKIVINNHSIILKNIVASSLTIDNFIGITDKLSMTEDQTIIGNFDDNNLVGGLGNDTINGGYGGNDQLTGNVGSDAFIIEQKYAWDGSVITDTITDFTIKEDKIDLTKIWNVTDYDSLKMTESESDVIIHLTDSHQLILQNTNKGQISEDDFILRYKSNSVIDGTDSKDFLTLYGDNNIINAKDGNDNISFTGNGNVVNGGKGDDRIETWSGSDNTLNGGDGDDYLETLSGNYQTLNGGTGNDTLYTLADSTTLSGGKGSDTFEIWHGFSSGKTTIADFTKGDLIDLSKFQVSSIAELNMSQQGNDTLITITRSKSNGITLENTGLSDWLDFFSSVGLDDSFDGIIELSKDNNNLIVTTDDVQAAILENTKLSDVVSQDIVNLYGRDNLDSLNLVTISNDENNGLLIETTTIINHEITLSNVNMTDLEESDFYLRIDGTDGDDVLTGSDRDDYINGKSGDDIIDSGEGSDKLTGGEGSDTFVIKNITPGSFSQKTIEDFQIDYDKLDFSQFDTINSQADFEMNAFERNLWEKGEDGSWHETDETIINVRSADSGIQITGASLEEFTENNFIFE</sequence>
<proteinExistence type="inferred from homology"/>
<evidence type="ECO:0000256" key="8">
    <source>
        <dbReference type="ARBA" id="ARBA00022737"/>
    </source>
</evidence>
<dbReference type="PRINTS" id="PR00313">
    <property type="entry name" value="CABNDNGRPT"/>
</dbReference>
<evidence type="ECO:0000313" key="20">
    <source>
        <dbReference type="Proteomes" id="UP000242502"/>
    </source>
</evidence>
<evidence type="ECO:0008006" key="21">
    <source>
        <dbReference type="Google" id="ProtNLM"/>
    </source>
</evidence>
<dbReference type="CDD" id="cd04059">
    <property type="entry name" value="Peptidases_S8_Protein_convertases_Kexins_Furin-like"/>
    <property type="match status" value="1"/>
</dbReference>
<dbReference type="GO" id="GO:0005615">
    <property type="term" value="C:extracellular space"/>
    <property type="evidence" value="ECO:0007669"/>
    <property type="project" value="InterPro"/>
</dbReference>
<dbReference type="GO" id="GO:0006508">
    <property type="term" value="P:proteolysis"/>
    <property type="evidence" value="ECO:0007669"/>
    <property type="project" value="UniProtKB-KW"/>
</dbReference>
<dbReference type="InterPro" id="IPR013858">
    <property type="entry name" value="Peptidase_M10B_C"/>
</dbReference>
<keyword evidence="11" id="KW-0106">Calcium</keyword>
<evidence type="ECO:0000256" key="9">
    <source>
        <dbReference type="ARBA" id="ARBA00022801"/>
    </source>
</evidence>
<dbReference type="InterPro" id="IPR023828">
    <property type="entry name" value="Peptidase_S8_Ser-AS"/>
</dbReference>
<evidence type="ECO:0000313" key="19">
    <source>
        <dbReference type="EMBL" id="ODS25065.1"/>
    </source>
</evidence>
<dbReference type="Gene3D" id="3.40.50.200">
    <property type="entry name" value="Peptidase S8/S53 domain"/>
    <property type="match status" value="1"/>
</dbReference>
<dbReference type="PROSITE" id="PS51782">
    <property type="entry name" value="LYSM"/>
    <property type="match status" value="1"/>
</dbReference>
<dbReference type="SUPFAM" id="SSF49785">
    <property type="entry name" value="Galactose-binding domain-like"/>
    <property type="match status" value="1"/>
</dbReference>
<keyword evidence="6" id="KW-0645">Protease</keyword>
<dbReference type="PROSITE" id="PS51829">
    <property type="entry name" value="P_HOMO_B"/>
    <property type="match status" value="1"/>
</dbReference>